<dbReference type="GO" id="GO:0005737">
    <property type="term" value="C:cytoplasm"/>
    <property type="evidence" value="ECO:0007669"/>
    <property type="project" value="TreeGrafter"/>
</dbReference>
<dbReference type="Proteomes" id="UP001187192">
    <property type="component" value="Unassembled WGS sequence"/>
</dbReference>
<feature type="domain" description="BSD" evidence="2">
    <location>
        <begin position="200"/>
        <end position="252"/>
    </location>
</feature>
<feature type="region of interest" description="Disordered" evidence="1">
    <location>
        <begin position="1"/>
        <end position="45"/>
    </location>
</feature>
<dbReference type="PANTHER" id="PTHR16019:SF24">
    <property type="entry name" value="BSD DOMAIN-CONTAINING PROTEIN"/>
    <property type="match status" value="1"/>
</dbReference>
<name>A0AA88DIP9_FICCA</name>
<feature type="compositionally biased region" description="Basic and acidic residues" evidence="1">
    <location>
        <begin position="317"/>
        <end position="329"/>
    </location>
</feature>
<dbReference type="Gene3D" id="1.10.3970.10">
    <property type="entry name" value="BSD domain"/>
    <property type="match status" value="1"/>
</dbReference>
<accession>A0AA88DIP9</accession>
<feature type="compositionally biased region" description="Low complexity" evidence="1">
    <location>
        <begin position="24"/>
        <end position="33"/>
    </location>
</feature>
<dbReference type="EMBL" id="BTGU01000023">
    <property type="protein sequence ID" value="GMN46554.1"/>
    <property type="molecule type" value="Genomic_DNA"/>
</dbReference>
<evidence type="ECO:0000313" key="4">
    <source>
        <dbReference type="Proteomes" id="UP001187192"/>
    </source>
</evidence>
<feature type="compositionally biased region" description="Acidic residues" evidence="1">
    <location>
        <begin position="337"/>
        <end position="351"/>
    </location>
</feature>
<dbReference type="InterPro" id="IPR035925">
    <property type="entry name" value="BSD_dom_sf"/>
</dbReference>
<feature type="region of interest" description="Disordered" evidence="1">
    <location>
        <begin position="273"/>
        <end position="400"/>
    </location>
</feature>
<keyword evidence="4" id="KW-1185">Reference proteome</keyword>
<comment type="caution">
    <text evidence="3">The sequence shown here is derived from an EMBL/GenBank/DDBJ whole genome shotgun (WGS) entry which is preliminary data.</text>
</comment>
<evidence type="ECO:0000256" key="1">
    <source>
        <dbReference type="SAM" id="MobiDB-lite"/>
    </source>
</evidence>
<feature type="compositionally biased region" description="Acidic residues" evidence="1">
    <location>
        <begin position="11"/>
        <end position="20"/>
    </location>
</feature>
<proteinExistence type="predicted"/>
<dbReference type="PROSITE" id="PS50858">
    <property type="entry name" value="BSD"/>
    <property type="match status" value="1"/>
</dbReference>
<reference evidence="3" key="1">
    <citation type="submission" date="2023-07" db="EMBL/GenBank/DDBJ databases">
        <title>draft genome sequence of fig (Ficus carica).</title>
        <authorList>
            <person name="Takahashi T."/>
            <person name="Nishimura K."/>
        </authorList>
    </citation>
    <scope>NUCLEOTIDE SEQUENCE</scope>
</reference>
<dbReference type="SMART" id="SM00751">
    <property type="entry name" value="BSD"/>
    <property type="match status" value="1"/>
</dbReference>
<feature type="region of interest" description="Disordered" evidence="1">
    <location>
        <begin position="140"/>
        <end position="168"/>
    </location>
</feature>
<dbReference type="Pfam" id="PF03909">
    <property type="entry name" value="BSD"/>
    <property type="match status" value="1"/>
</dbReference>
<evidence type="ECO:0000313" key="3">
    <source>
        <dbReference type="EMBL" id="GMN46554.1"/>
    </source>
</evidence>
<dbReference type="AlphaFoldDB" id="A0AA88DIP9"/>
<sequence length="400" mass="44197">MDFFKSVFADDPSEPSDSDDSQPQKDAAAAASPPDSPLPPSNSTNAWSLGGLIKTLATKSESVIQTYRKDLEEFGSGLRMETAVIRDAASRAVKDLPASLEVGATVAQESLESVGQAMDDIGGTVWKSTAEFITQGRDSLLSADDDDSDASESNNRRLSGRPSFDSKPYSRFEAQLRSIQSNANTYLDDPDDLGNYELWKSGFTALDEKKEEIENLMKENGEIREIYETLVPNSVDHENFWFRYFYKVHRLKEFEDARTKLVKRAISGEEEDLSWDFDDEDEAESEAQEKVEPESASVSDNVGEAENSKAGVASEAKPSESSDSCKDSDVSIVSRPEEEDLGWDEIEDIGSNDESKAVGGSSRADLRKRLGNAAAEEEDLNWDIEEDDDDDKEQSQPKKS</sequence>
<gene>
    <name evidence="3" type="ORF">TIFTF001_015724</name>
</gene>
<feature type="compositionally biased region" description="Acidic residues" evidence="1">
    <location>
        <begin position="273"/>
        <end position="286"/>
    </location>
</feature>
<dbReference type="PANTHER" id="PTHR16019">
    <property type="entry name" value="SYNAPSE-ASSOCIATED PROTEIN"/>
    <property type="match status" value="1"/>
</dbReference>
<evidence type="ECO:0000259" key="2">
    <source>
        <dbReference type="PROSITE" id="PS50858"/>
    </source>
</evidence>
<protein>
    <recommendedName>
        <fullName evidence="2">BSD domain-containing protein</fullName>
    </recommendedName>
</protein>
<dbReference type="InterPro" id="IPR005607">
    <property type="entry name" value="BSD_dom"/>
</dbReference>
<dbReference type="SUPFAM" id="SSF140383">
    <property type="entry name" value="BSD domain-like"/>
    <property type="match status" value="1"/>
</dbReference>
<feature type="compositionally biased region" description="Acidic residues" evidence="1">
    <location>
        <begin position="375"/>
        <end position="392"/>
    </location>
</feature>
<dbReference type="InterPro" id="IPR051494">
    <property type="entry name" value="BSD_domain-containing"/>
</dbReference>
<organism evidence="3 4">
    <name type="scientific">Ficus carica</name>
    <name type="common">Common fig</name>
    <dbReference type="NCBI Taxonomy" id="3494"/>
    <lineage>
        <taxon>Eukaryota</taxon>
        <taxon>Viridiplantae</taxon>
        <taxon>Streptophyta</taxon>
        <taxon>Embryophyta</taxon>
        <taxon>Tracheophyta</taxon>
        <taxon>Spermatophyta</taxon>
        <taxon>Magnoliopsida</taxon>
        <taxon>eudicotyledons</taxon>
        <taxon>Gunneridae</taxon>
        <taxon>Pentapetalae</taxon>
        <taxon>rosids</taxon>
        <taxon>fabids</taxon>
        <taxon>Rosales</taxon>
        <taxon>Moraceae</taxon>
        <taxon>Ficeae</taxon>
        <taxon>Ficus</taxon>
    </lineage>
</organism>